<feature type="domain" description="Cell wall hydrolase SleB" evidence="2">
    <location>
        <begin position="78"/>
        <end position="188"/>
    </location>
</feature>
<comment type="caution">
    <text evidence="3">The sequence shown here is derived from an EMBL/GenBank/DDBJ whole genome shotgun (WGS) entry which is preliminary data.</text>
</comment>
<feature type="signal peptide" evidence="1">
    <location>
        <begin position="1"/>
        <end position="33"/>
    </location>
</feature>
<protein>
    <submittedName>
        <fullName evidence="3">Cell wall hydrolase</fullName>
    </submittedName>
</protein>
<accession>A0A944MBB4</accession>
<dbReference type="Proteomes" id="UP000770889">
    <property type="component" value="Unassembled WGS sequence"/>
</dbReference>
<reference evidence="3 4" key="1">
    <citation type="submission" date="2021-05" db="EMBL/GenBank/DDBJ databases">
        <title>Genetic and Functional Diversity in Clade A Lucinid endosymbionts from the Bahamas.</title>
        <authorList>
            <person name="Giani N.M."/>
            <person name="Engel A.S."/>
            <person name="Campbell B.J."/>
        </authorList>
    </citation>
    <scope>NUCLEOTIDE SEQUENCE [LARGE SCALE GENOMIC DNA]</scope>
    <source>
        <strain evidence="3">LUC16012Gg_MoonRockCtena</strain>
    </source>
</reference>
<dbReference type="GO" id="GO:0016787">
    <property type="term" value="F:hydrolase activity"/>
    <property type="evidence" value="ECO:0007669"/>
    <property type="project" value="UniProtKB-KW"/>
</dbReference>
<proteinExistence type="predicted"/>
<dbReference type="InterPro" id="IPR042047">
    <property type="entry name" value="SleB_dom1"/>
</dbReference>
<sequence length="204" mass="23086">MKTTAFGQNLHTVNAFKLSLFVFGVCGFSMAMAEEVTVQVSVDEDLEHWLTLYQEPISEQIDPEIECLARNIYFEARSESEQGQRAVGHVVMNRVAAKGYPDTICAVVKQGGEKRRNRCQFSWWCDGRSDQPTNKRAWRKSLELAMAIFSGRSKDPTDGALWYHADYVNPVWSTALVLSKKIGQHIFYLSKKQPVYAMNSAPAL</sequence>
<dbReference type="Pfam" id="PF07486">
    <property type="entry name" value="Hydrolase_2"/>
    <property type="match status" value="1"/>
</dbReference>
<evidence type="ECO:0000313" key="3">
    <source>
        <dbReference type="EMBL" id="MBT2990734.1"/>
    </source>
</evidence>
<dbReference type="InterPro" id="IPR011105">
    <property type="entry name" value="Cell_wall_hydrolase_SleB"/>
</dbReference>
<keyword evidence="1" id="KW-0732">Signal</keyword>
<dbReference type="EMBL" id="JAHHGM010000020">
    <property type="protein sequence ID" value="MBT2990734.1"/>
    <property type="molecule type" value="Genomic_DNA"/>
</dbReference>
<dbReference type="Gene3D" id="1.10.10.2520">
    <property type="entry name" value="Cell wall hydrolase SleB, domain 1"/>
    <property type="match status" value="1"/>
</dbReference>
<keyword evidence="3" id="KW-0378">Hydrolase</keyword>
<name>A0A944MBB4_9GAMM</name>
<evidence type="ECO:0000256" key="1">
    <source>
        <dbReference type="SAM" id="SignalP"/>
    </source>
</evidence>
<dbReference type="AlphaFoldDB" id="A0A944MBB4"/>
<evidence type="ECO:0000259" key="2">
    <source>
        <dbReference type="Pfam" id="PF07486"/>
    </source>
</evidence>
<organism evidence="3 4">
    <name type="scientific">Candidatus Thiodiazotropha taylori</name>
    <dbReference type="NCBI Taxonomy" id="2792791"/>
    <lineage>
        <taxon>Bacteria</taxon>
        <taxon>Pseudomonadati</taxon>
        <taxon>Pseudomonadota</taxon>
        <taxon>Gammaproteobacteria</taxon>
        <taxon>Chromatiales</taxon>
        <taxon>Sedimenticolaceae</taxon>
        <taxon>Candidatus Thiodiazotropha</taxon>
    </lineage>
</organism>
<gene>
    <name evidence="3" type="ORF">KME65_17395</name>
</gene>
<feature type="chain" id="PRO_5037474700" evidence="1">
    <location>
        <begin position="34"/>
        <end position="204"/>
    </location>
</feature>
<evidence type="ECO:0000313" key="4">
    <source>
        <dbReference type="Proteomes" id="UP000770889"/>
    </source>
</evidence>